<evidence type="ECO:0000313" key="7">
    <source>
        <dbReference type="EMBL" id="BDE06450.1"/>
    </source>
</evidence>
<dbReference type="InterPro" id="IPR000064">
    <property type="entry name" value="NLP_P60_dom"/>
</dbReference>
<dbReference type="GO" id="GO:0008234">
    <property type="term" value="F:cysteine-type peptidase activity"/>
    <property type="evidence" value="ECO:0007669"/>
    <property type="project" value="UniProtKB-KW"/>
</dbReference>
<name>A0AAN2C9E2_UNVUL</name>
<proteinExistence type="inferred from homology"/>
<evidence type="ECO:0000256" key="3">
    <source>
        <dbReference type="ARBA" id="ARBA00022801"/>
    </source>
</evidence>
<evidence type="ECO:0000313" key="8">
    <source>
        <dbReference type="Proteomes" id="UP001317532"/>
    </source>
</evidence>
<reference evidence="7 8" key="1">
    <citation type="journal article" date="2022" name="ISME Commun">
        <title>Vulcanimicrobium alpinus gen. nov. sp. nov., the first cultivated representative of the candidate phylum 'Eremiobacterota', is a metabolically versatile aerobic anoxygenic phototroph.</title>
        <authorList>
            <person name="Yabe S."/>
            <person name="Muto K."/>
            <person name="Abe K."/>
            <person name="Yokota A."/>
            <person name="Staudigel H."/>
            <person name="Tebo B.M."/>
        </authorList>
    </citation>
    <scope>NUCLEOTIDE SEQUENCE [LARGE SCALE GENOMIC DNA]</scope>
    <source>
        <strain evidence="7 8">WC8-2</strain>
    </source>
</reference>
<dbReference type="Proteomes" id="UP001317532">
    <property type="component" value="Chromosome"/>
</dbReference>
<dbReference type="InterPro" id="IPR051202">
    <property type="entry name" value="Peptidase_C40"/>
</dbReference>
<keyword evidence="3" id="KW-0378">Hydrolase</keyword>
<dbReference type="GO" id="GO:0006508">
    <property type="term" value="P:proteolysis"/>
    <property type="evidence" value="ECO:0007669"/>
    <property type="project" value="UniProtKB-KW"/>
</dbReference>
<comment type="similarity">
    <text evidence="1">Belongs to the peptidase C40 family.</text>
</comment>
<evidence type="ECO:0000259" key="6">
    <source>
        <dbReference type="PROSITE" id="PS51935"/>
    </source>
</evidence>
<keyword evidence="8" id="KW-1185">Reference proteome</keyword>
<accession>A0AAN2C9E2</accession>
<dbReference type="PANTHER" id="PTHR47053">
    <property type="entry name" value="MUREIN DD-ENDOPEPTIDASE MEPH-RELATED"/>
    <property type="match status" value="1"/>
</dbReference>
<dbReference type="KEGG" id="vab:WPS_17260"/>
<evidence type="ECO:0000256" key="1">
    <source>
        <dbReference type="ARBA" id="ARBA00007074"/>
    </source>
</evidence>
<dbReference type="AlphaFoldDB" id="A0AAN2C9E2"/>
<dbReference type="InterPro" id="IPR038765">
    <property type="entry name" value="Papain-like_cys_pep_sf"/>
</dbReference>
<feature type="signal peptide" evidence="5">
    <location>
        <begin position="1"/>
        <end position="31"/>
    </location>
</feature>
<feature type="chain" id="PRO_5042972273" description="NlpC/P60 domain-containing protein" evidence="5">
    <location>
        <begin position="32"/>
        <end position="208"/>
    </location>
</feature>
<evidence type="ECO:0000256" key="5">
    <source>
        <dbReference type="SAM" id="SignalP"/>
    </source>
</evidence>
<gene>
    <name evidence="7" type="ORF">WPS_17260</name>
</gene>
<evidence type="ECO:0000256" key="2">
    <source>
        <dbReference type="ARBA" id="ARBA00022670"/>
    </source>
</evidence>
<keyword evidence="2" id="KW-0645">Protease</keyword>
<dbReference type="SUPFAM" id="SSF54001">
    <property type="entry name" value="Cysteine proteinases"/>
    <property type="match status" value="1"/>
</dbReference>
<dbReference type="PROSITE" id="PS51935">
    <property type="entry name" value="NLPC_P60"/>
    <property type="match status" value="1"/>
</dbReference>
<protein>
    <recommendedName>
        <fullName evidence="6">NlpC/P60 domain-containing protein</fullName>
    </recommendedName>
</protein>
<sequence>MWKKEQLLHRSILTGLFVCILAAGAPAIASADTTTSDTGVAAPTAGADLAMWNAPAEEAAPAPVAPRSLGNVLHVQKFASGIAARGAAMASSLTRNALRFLGVPYSFGGTTPRAFDCSGYTQHVFAMMGLHLPRTADAQFYAAHRFRGTPKPGDLVFFQTYEVGPSHVGISLGGDRFVHASSSHGVTVSSLHDSYWSARYLGAKRVVE</sequence>
<dbReference type="PANTHER" id="PTHR47053:SF1">
    <property type="entry name" value="MUREIN DD-ENDOPEPTIDASE MEPH-RELATED"/>
    <property type="match status" value="1"/>
</dbReference>
<evidence type="ECO:0000256" key="4">
    <source>
        <dbReference type="ARBA" id="ARBA00022807"/>
    </source>
</evidence>
<dbReference type="EMBL" id="AP025523">
    <property type="protein sequence ID" value="BDE06450.1"/>
    <property type="molecule type" value="Genomic_DNA"/>
</dbReference>
<keyword evidence="5" id="KW-0732">Signal</keyword>
<organism evidence="7 8">
    <name type="scientific">Vulcanimicrobium alpinum</name>
    <dbReference type="NCBI Taxonomy" id="3016050"/>
    <lineage>
        <taxon>Bacteria</taxon>
        <taxon>Bacillati</taxon>
        <taxon>Vulcanimicrobiota</taxon>
        <taxon>Vulcanimicrobiia</taxon>
        <taxon>Vulcanimicrobiales</taxon>
        <taxon>Vulcanimicrobiaceae</taxon>
        <taxon>Vulcanimicrobium</taxon>
    </lineage>
</organism>
<keyword evidence="4" id="KW-0788">Thiol protease</keyword>
<feature type="domain" description="NlpC/P60" evidence="6">
    <location>
        <begin position="87"/>
        <end position="207"/>
    </location>
</feature>
<dbReference type="Gene3D" id="3.90.1720.10">
    <property type="entry name" value="endopeptidase domain like (from Nostoc punctiforme)"/>
    <property type="match status" value="1"/>
</dbReference>
<dbReference type="Pfam" id="PF00877">
    <property type="entry name" value="NLPC_P60"/>
    <property type="match status" value="1"/>
</dbReference>